<accession>A0A2I0L7Q7</accession>
<dbReference type="AlphaFoldDB" id="A0A2I0L7Q7"/>
<comment type="caution">
    <text evidence="1">The sequence shown here is derived from an EMBL/GenBank/DDBJ whole genome shotgun (WGS) entry which is preliminary data.</text>
</comment>
<name>A0A2I0L7Q7_PUNGR</name>
<keyword evidence="2" id="KW-1185">Reference proteome</keyword>
<reference evidence="1 2" key="1">
    <citation type="submission" date="2017-11" db="EMBL/GenBank/DDBJ databases">
        <title>De-novo sequencing of pomegranate (Punica granatum L.) genome.</title>
        <authorList>
            <person name="Akparov Z."/>
            <person name="Amiraslanov A."/>
            <person name="Hajiyeva S."/>
            <person name="Abbasov M."/>
            <person name="Kaur K."/>
            <person name="Hamwieh A."/>
            <person name="Solovyev V."/>
            <person name="Salamov A."/>
            <person name="Braich B."/>
            <person name="Kosarev P."/>
            <person name="Mahmoud A."/>
            <person name="Hajiyev E."/>
            <person name="Babayeva S."/>
            <person name="Izzatullayeva V."/>
            <person name="Mammadov A."/>
            <person name="Mammadov A."/>
            <person name="Sharifova S."/>
            <person name="Ojaghi J."/>
            <person name="Eynullazada K."/>
            <person name="Bayramov B."/>
            <person name="Abdulazimova A."/>
            <person name="Shahmuradov I."/>
        </authorList>
    </citation>
    <scope>NUCLEOTIDE SEQUENCE [LARGE SCALE GENOMIC DNA]</scope>
    <source>
        <strain evidence="2">cv. AG2017</strain>
        <tissue evidence="1">Leaf</tissue>
    </source>
</reference>
<dbReference type="Proteomes" id="UP000233551">
    <property type="component" value="Unassembled WGS sequence"/>
</dbReference>
<protein>
    <submittedName>
        <fullName evidence="1">Uncharacterized protein</fullName>
    </submittedName>
</protein>
<evidence type="ECO:0000313" key="1">
    <source>
        <dbReference type="EMBL" id="PKI76673.1"/>
    </source>
</evidence>
<organism evidence="1 2">
    <name type="scientific">Punica granatum</name>
    <name type="common">Pomegranate</name>
    <dbReference type="NCBI Taxonomy" id="22663"/>
    <lineage>
        <taxon>Eukaryota</taxon>
        <taxon>Viridiplantae</taxon>
        <taxon>Streptophyta</taxon>
        <taxon>Embryophyta</taxon>
        <taxon>Tracheophyta</taxon>
        <taxon>Spermatophyta</taxon>
        <taxon>Magnoliopsida</taxon>
        <taxon>eudicotyledons</taxon>
        <taxon>Gunneridae</taxon>
        <taxon>Pentapetalae</taxon>
        <taxon>rosids</taxon>
        <taxon>malvids</taxon>
        <taxon>Myrtales</taxon>
        <taxon>Lythraceae</taxon>
        <taxon>Punica</taxon>
    </lineage>
</organism>
<sequence>MEEVNERTKSFGERGRAIEEKLGVVLPRLPELVCELLAAVVNRKGREGEEEEEGKT</sequence>
<gene>
    <name evidence="1" type="ORF">CRG98_002982</name>
</gene>
<proteinExistence type="predicted"/>
<evidence type="ECO:0000313" key="2">
    <source>
        <dbReference type="Proteomes" id="UP000233551"/>
    </source>
</evidence>
<dbReference type="EMBL" id="PGOL01000111">
    <property type="protein sequence ID" value="PKI76673.1"/>
    <property type="molecule type" value="Genomic_DNA"/>
</dbReference>